<proteinExistence type="predicted"/>
<sequence length="343" mass="39816">MEFIEDSLKIIFWKFMLMSPRLLQVTTSGEKFLHHDSGLGDPKRLIVFATHRNIELLKHCNEWFMDGTFKSCPSIFYQMFTIHVKLMSGKTVPVIYSFLSSKDAATYASLFSVLKEALDGFLPRLIHLDFERAVIAEVSASFPGADIVGCNFHFNQCLWRHIQHEPTLREQYLSNLDCNLNLRMLAALAFVPCKDVRQAFGTLLETEFFRTNMISLSSFVNYFEKTWIGREFGAAVFPLEWWNSYEATRQGIARTNNAVEGWHSAFQRRLGSSNPTFYKLIEQLKLEQGMMEFGVDNTAARGNDTPPKRVYRDRQRRLNELVESYENYDRIEYLTAVAQNIKF</sequence>
<accession>A0AAJ6QQ29</accession>
<organism evidence="2 3">
    <name type="scientific">Galendromus occidentalis</name>
    <name type="common">western predatory mite</name>
    <dbReference type="NCBI Taxonomy" id="34638"/>
    <lineage>
        <taxon>Eukaryota</taxon>
        <taxon>Metazoa</taxon>
        <taxon>Ecdysozoa</taxon>
        <taxon>Arthropoda</taxon>
        <taxon>Chelicerata</taxon>
        <taxon>Arachnida</taxon>
        <taxon>Acari</taxon>
        <taxon>Parasitiformes</taxon>
        <taxon>Mesostigmata</taxon>
        <taxon>Gamasina</taxon>
        <taxon>Phytoseioidea</taxon>
        <taxon>Phytoseiidae</taxon>
        <taxon>Typhlodrominae</taxon>
        <taxon>Galendromus</taxon>
    </lineage>
</organism>
<dbReference type="Pfam" id="PF10551">
    <property type="entry name" value="MULE"/>
    <property type="match status" value="1"/>
</dbReference>
<keyword evidence="2" id="KW-1185">Reference proteome</keyword>
<dbReference type="Proteomes" id="UP000694867">
    <property type="component" value="Unplaced"/>
</dbReference>
<reference evidence="3" key="1">
    <citation type="submission" date="2025-08" db="UniProtKB">
        <authorList>
            <consortium name="RefSeq"/>
        </authorList>
    </citation>
    <scope>IDENTIFICATION</scope>
</reference>
<name>A0AAJ6QQ29_9ACAR</name>
<feature type="domain" description="MULE transposase" evidence="1">
    <location>
        <begin position="63"/>
        <end position="156"/>
    </location>
</feature>
<gene>
    <name evidence="3" type="primary">LOC100898251</name>
</gene>
<dbReference type="PANTHER" id="PTHR47160:SF5">
    <property type="entry name" value="MULE TRANSPOSASE DOMAIN-CONTAINING PROTEIN"/>
    <property type="match status" value="1"/>
</dbReference>
<evidence type="ECO:0000313" key="3">
    <source>
        <dbReference type="RefSeq" id="XP_003740080.1"/>
    </source>
</evidence>
<evidence type="ECO:0000259" key="1">
    <source>
        <dbReference type="Pfam" id="PF10551"/>
    </source>
</evidence>
<dbReference type="PANTHER" id="PTHR47160">
    <property type="entry name" value="PUTATIVE-RELATED"/>
    <property type="match status" value="1"/>
</dbReference>
<dbReference type="KEGG" id="goe:100898251"/>
<dbReference type="RefSeq" id="XP_003740080.1">
    <property type="nucleotide sequence ID" value="XM_003740032.1"/>
</dbReference>
<evidence type="ECO:0000313" key="2">
    <source>
        <dbReference type="Proteomes" id="UP000694867"/>
    </source>
</evidence>
<dbReference type="InterPro" id="IPR018289">
    <property type="entry name" value="MULE_transposase_dom"/>
</dbReference>
<protein>
    <submittedName>
        <fullName evidence="3">Uncharacterized protein LOC100898251</fullName>
    </submittedName>
</protein>
<dbReference type="GeneID" id="100898251"/>
<dbReference type="AlphaFoldDB" id="A0AAJ6QQ29"/>